<reference evidence="3" key="1">
    <citation type="submission" date="2018-11" db="EMBL/GenBank/DDBJ databases">
        <title>Complete genome sequence of Paenibacillus sp. ML311-T8.</title>
        <authorList>
            <person name="Nam Y.-D."/>
            <person name="Kang J."/>
            <person name="Chung W.-H."/>
            <person name="Park Y.S."/>
        </authorList>
    </citation>
    <scope>NUCLEOTIDE SEQUENCE [LARGE SCALE GENOMIC DNA]</scope>
    <source>
        <strain evidence="3">ML311-T8</strain>
    </source>
</reference>
<organism evidence="2 3">
    <name type="scientific">Paenibacillus psychroresistens</name>
    <dbReference type="NCBI Taxonomy" id="1778678"/>
    <lineage>
        <taxon>Bacteria</taxon>
        <taxon>Bacillati</taxon>
        <taxon>Bacillota</taxon>
        <taxon>Bacilli</taxon>
        <taxon>Bacillales</taxon>
        <taxon>Paenibacillaceae</taxon>
        <taxon>Paenibacillus</taxon>
    </lineage>
</organism>
<sequence length="59" mass="6604">MTFSLEILETSLGALNDQLDVLDNKLSSLERISDHSFFELYILAQQMNVSLADSLLTAK</sequence>
<dbReference type="EMBL" id="CP034235">
    <property type="protein sequence ID" value="QGQ95376.1"/>
    <property type="molecule type" value="Genomic_DNA"/>
</dbReference>
<feature type="coiled-coil region" evidence="1">
    <location>
        <begin position="5"/>
        <end position="32"/>
    </location>
</feature>
<evidence type="ECO:0000313" key="3">
    <source>
        <dbReference type="Proteomes" id="UP000426246"/>
    </source>
</evidence>
<evidence type="ECO:0000256" key="1">
    <source>
        <dbReference type="SAM" id="Coils"/>
    </source>
</evidence>
<name>A0A6B8RJ11_9BACL</name>
<protein>
    <submittedName>
        <fullName evidence="2">Uncharacterized protein</fullName>
    </submittedName>
</protein>
<dbReference type="KEGG" id="ppsc:EHS13_11010"/>
<accession>A0A6B8RJ11</accession>
<proteinExistence type="predicted"/>
<dbReference type="RefSeq" id="WP_155700395.1">
    <property type="nucleotide sequence ID" value="NZ_CP034235.1"/>
</dbReference>
<dbReference type="AlphaFoldDB" id="A0A6B8RJ11"/>
<keyword evidence="3" id="KW-1185">Reference proteome</keyword>
<evidence type="ECO:0000313" key="2">
    <source>
        <dbReference type="EMBL" id="QGQ95376.1"/>
    </source>
</evidence>
<dbReference type="Proteomes" id="UP000426246">
    <property type="component" value="Chromosome"/>
</dbReference>
<keyword evidence="1" id="KW-0175">Coiled coil</keyword>
<gene>
    <name evidence="2" type="ORF">EHS13_11010</name>
</gene>